<sequence>MSDLIHHIAIQDDWEMSRGFGEYVVSTRGVHLDDAGFIHATTAERFDAVLAARFGDLTLPLLDIAIRPEGLAAEGIAVEWVDGHPRILGAVPMTDEVVASETLIPR</sequence>
<organism evidence="1 2">
    <name type="scientific">Microbacterium foliorum</name>
    <dbReference type="NCBI Taxonomy" id="104336"/>
    <lineage>
        <taxon>Bacteria</taxon>
        <taxon>Bacillati</taxon>
        <taxon>Actinomycetota</taxon>
        <taxon>Actinomycetes</taxon>
        <taxon>Micrococcales</taxon>
        <taxon>Microbacteriaceae</taxon>
        <taxon>Microbacterium</taxon>
    </lineage>
</organism>
<dbReference type="RefSeq" id="WP_045254062.1">
    <property type="nucleotide sequence ID" value="NZ_CAKKLS010000012.1"/>
</dbReference>
<comment type="caution">
    <text evidence="1">The sequence shown here is derived from an EMBL/GenBank/DDBJ whole genome shotgun (WGS) entry which is preliminary data.</text>
</comment>
<accession>A0A0F0KMY0</accession>
<evidence type="ECO:0008006" key="3">
    <source>
        <dbReference type="Google" id="ProtNLM"/>
    </source>
</evidence>
<dbReference type="GeneID" id="94442832"/>
<reference evidence="1 2" key="1">
    <citation type="submission" date="2015-02" db="EMBL/GenBank/DDBJ databases">
        <title>Draft genome sequences of ten Microbacterium spp. with emphasis on heavy metal contaminated environments.</title>
        <authorList>
            <person name="Corretto E."/>
        </authorList>
    </citation>
    <scope>NUCLEOTIDE SEQUENCE [LARGE SCALE GENOMIC DNA]</scope>
    <source>
        <strain evidence="1 2">DSM 12966</strain>
    </source>
</reference>
<dbReference type="SUPFAM" id="SSF56399">
    <property type="entry name" value="ADP-ribosylation"/>
    <property type="match status" value="1"/>
</dbReference>
<proteinExistence type="predicted"/>
<gene>
    <name evidence="1" type="ORF">RN50_01700</name>
</gene>
<name>A0A0F0KMY0_9MICO</name>
<keyword evidence="2" id="KW-1185">Reference proteome</keyword>
<dbReference type="AlphaFoldDB" id="A0A0F0KMY0"/>
<dbReference type="PATRIC" id="fig|104336.4.peg.1740"/>
<protein>
    <recommendedName>
        <fullName evidence="3">DUF952 domain-containing protein</fullName>
    </recommendedName>
</protein>
<dbReference type="KEGG" id="mfol:DXT68_00330"/>
<evidence type="ECO:0000313" key="1">
    <source>
        <dbReference type="EMBL" id="KJL21799.1"/>
    </source>
</evidence>
<dbReference type="Proteomes" id="UP000033572">
    <property type="component" value="Unassembled WGS sequence"/>
</dbReference>
<dbReference type="InterPro" id="IPR009297">
    <property type="entry name" value="DUF952"/>
</dbReference>
<dbReference type="EMBL" id="JYIU01000040">
    <property type="protein sequence ID" value="KJL21799.1"/>
    <property type="molecule type" value="Genomic_DNA"/>
</dbReference>
<dbReference type="Gene3D" id="3.20.170.20">
    <property type="entry name" value="Protein of unknown function DUF952"/>
    <property type="match status" value="1"/>
</dbReference>
<dbReference type="Pfam" id="PF06108">
    <property type="entry name" value="DUF952"/>
    <property type="match status" value="1"/>
</dbReference>
<evidence type="ECO:0000313" key="2">
    <source>
        <dbReference type="Proteomes" id="UP000033572"/>
    </source>
</evidence>